<sequence length="131" mass="14921">MIPFNTLCQQYAQLFNTKPTIEHGVCSVELHRDLHVTIQGRPSRGELHTEIMFESLDRDGNALNLGECVLLEEEVPLFTSILIKNGFIISALHNHWLYAKPNILYIHFQSVEPPLSFARKAAEAFHALKII</sequence>
<protein>
    <submittedName>
        <fullName evidence="1">Methyltransferase</fullName>
    </submittedName>
</protein>
<evidence type="ECO:0000313" key="1">
    <source>
        <dbReference type="EMBL" id="OCA91894.1"/>
    </source>
</evidence>
<name>A0A1B9B721_9BACI</name>
<keyword evidence="1" id="KW-0489">Methyltransferase</keyword>
<dbReference type="Proteomes" id="UP000092578">
    <property type="component" value="Unassembled WGS sequence"/>
</dbReference>
<keyword evidence="1" id="KW-0808">Transferase</keyword>
<proteinExistence type="predicted"/>
<dbReference type="EMBL" id="MAYT01000004">
    <property type="protein sequence ID" value="OCA91894.1"/>
    <property type="molecule type" value="Genomic_DNA"/>
</dbReference>
<dbReference type="Pfam" id="PF07485">
    <property type="entry name" value="DUF1529"/>
    <property type="match status" value="1"/>
</dbReference>
<accession>A0A1B9B721</accession>
<gene>
    <name evidence="1" type="ORF">A8F95_19415</name>
</gene>
<dbReference type="RefSeq" id="WP_065409716.1">
    <property type="nucleotide sequence ID" value="NZ_MAYT01000004.1"/>
</dbReference>
<reference evidence="2" key="1">
    <citation type="submission" date="2016-05" db="EMBL/GenBank/DDBJ databases">
        <authorList>
            <person name="Liu B."/>
            <person name="Wang J."/>
            <person name="Zhu Y."/>
            <person name="Liu G."/>
            <person name="Chen Q."/>
            <person name="Chen Z."/>
            <person name="Lan J."/>
            <person name="Che J."/>
            <person name="Ge C."/>
            <person name="Shi H."/>
            <person name="Pan Z."/>
            <person name="Liu X."/>
        </authorList>
    </citation>
    <scope>NUCLEOTIDE SEQUENCE [LARGE SCALE GENOMIC DNA]</scope>
    <source>
        <strain evidence="2">FJAT-27215</strain>
    </source>
</reference>
<keyword evidence="2" id="KW-1185">Reference proteome</keyword>
<dbReference type="AlphaFoldDB" id="A0A1B9B721"/>
<dbReference type="GO" id="GO:0008168">
    <property type="term" value="F:methyltransferase activity"/>
    <property type="evidence" value="ECO:0007669"/>
    <property type="project" value="UniProtKB-KW"/>
</dbReference>
<evidence type="ECO:0000313" key="2">
    <source>
        <dbReference type="Proteomes" id="UP000092578"/>
    </source>
</evidence>
<comment type="caution">
    <text evidence="1">The sequence shown here is derived from an EMBL/GenBank/DDBJ whole genome shotgun (WGS) entry which is preliminary data.</text>
</comment>
<dbReference type="GO" id="GO:0032259">
    <property type="term" value="P:methylation"/>
    <property type="evidence" value="ECO:0007669"/>
    <property type="project" value="UniProtKB-KW"/>
</dbReference>
<dbReference type="InterPro" id="IPR011094">
    <property type="entry name" value="Uncharacterised_LppY/LpqO"/>
</dbReference>
<organism evidence="1 2">
    <name type="scientific">Pseudobacillus wudalianchiensis</name>
    <dbReference type="NCBI Taxonomy" id="1743143"/>
    <lineage>
        <taxon>Bacteria</taxon>
        <taxon>Bacillati</taxon>
        <taxon>Bacillota</taxon>
        <taxon>Bacilli</taxon>
        <taxon>Bacillales</taxon>
        <taxon>Bacillaceae</taxon>
        <taxon>Pseudobacillus</taxon>
    </lineage>
</organism>